<proteinExistence type="predicted"/>
<dbReference type="Proteomes" id="UP000325315">
    <property type="component" value="Unassembled WGS sequence"/>
</dbReference>
<evidence type="ECO:0000313" key="2">
    <source>
        <dbReference type="Proteomes" id="UP000325315"/>
    </source>
</evidence>
<dbReference type="AlphaFoldDB" id="A0A5B6WU62"/>
<keyword evidence="2" id="KW-1185">Reference proteome</keyword>
<dbReference type="EMBL" id="SMMG02000002">
    <property type="protein sequence ID" value="KAA3484938.1"/>
    <property type="molecule type" value="Genomic_DNA"/>
</dbReference>
<dbReference type="OrthoDB" id="1740441at2759"/>
<evidence type="ECO:0000313" key="1">
    <source>
        <dbReference type="EMBL" id="KAA3484938.1"/>
    </source>
</evidence>
<comment type="caution">
    <text evidence="1">The sequence shown here is derived from an EMBL/GenBank/DDBJ whole genome shotgun (WGS) entry which is preliminary data.</text>
</comment>
<organism evidence="1 2">
    <name type="scientific">Gossypium australe</name>
    <dbReference type="NCBI Taxonomy" id="47621"/>
    <lineage>
        <taxon>Eukaryota</taxon>
        <taxon>Viridiplantae</taxon>
        <taxon>Streptophyta</taxon>
        <taxon>Embryophyta</taxon>
        <taxon>Tracheophyta</taxon>
        <taxon>Spermatophyta</taxon>
        <taxon>Magnoliopsida</taxon>
        <taxon>eudicotyledons</taxon>
        <taxon>Gunneridae</taxon>
        <taxon>Pentapetalae</taxon>
        <taxon>rosids</taxon>
        <taxon>malvids</taxon>
        <taxon>Malvales</taxon>
        <taxon>Malvaceae</taxon>
        <taxon>Malvoideae</taxon>
        <taxon>Gossypium</taxon>
    </lineage>
</organism>
<gene>
    <name evidence="1" type="ORF">EPI10_006989</name>
</gene>
<sequence length="154" mass="17644">MEEQSRLCAKFGFSKVSDLGRYLGMPLLFGRVGVGSFQFIMDKVRNCLGGWDVRKLSLVGRLTLVKTVLMAIPNYFMATTRILISICKEIEKLTRNFYWGFSVSKKKISFVNWKDSCKLMVNEGLGIRHIVDQNKLFLLKLGYNMIANTEDLTE</sequence>
<reference evidence="2" key="1">
    <citation type="journal article" date="2019" name="Plant Biotechnol. J.">
        <title>Genome sequencing of the Australian wild diploid species Gossypium australe highlights disease resistance and delayed gland morphogenesis.</title>
        <authorList>
            <person name="Cai Y."/>
            <person name="Cai X."/>
            <person name="Wang Q."/>
            <person name="Wang P."/>
            <person name="Zhang Y."/>
            <person name="Cai C."/>
            <person name="Xu Y."/>
            <person name="Wang K."/>
            <person name="Zhou Z."/>
            <person name="Wang C."/>
            <person name="Geng S."/>
            <person name="Li B."/>
            <person name="Dong Q."/>
            <person name="Hou Y."/>
            <person name="Wang H."/>
            <person name="Ai P."/>
            <person name="Liu Z."/>
            <person name="Yi F."/>
            <person name="Sun M."/>
            <person name="An G."/>
            <person name="Cheng J."/>
            <person name="Zhang Y."/>
            <person name="Shi Q."/>
            <person name="Xie Y."/>
            <person name="Shi X."/>
            <person name="Chang Y."/>
            <person name="Huang F."/>
            <person name="Chen Y."/>
            <person name="Hong S."/>
            <person name="Mi L."/>
            <person name="Sun Q."/>
            <person name="Zhang L."/>
            <person name="Zhou B."/>
            <person name="Peng R."/>
            <person name="Zhang X."/>
            <person name="Liu F."/>
        </authorList>
    </citation>
    <scope>NUCLEOTIDE SEQUENCE [LARGE SCALE GENOMIC DNA]</scope>
    <source>
        <strain evidence="2">cv. PA1801</strain>
    </source>
</reference>
<dbReference type="PANTHER" id="PTHR33116">
    <property type="entry name" value="REVERSE TRANSCRIPTASE ZINC-BINDING DOMAIN-CONTAINING PROTEIN-RELATED-RELATED"/>
    <property type="match status" value="1"/>
</dbReference>
<protein>
    <submittedName>
        <fullName evidence="1">Retrovirus-related Pol polyprotein LINE-1</fullName>
    </submittedName>
</protein>
<name>A0A5B6WU62_9ROSI</name>
<accession>A0A5B6WU62</accession>
<dbReference type="PANTHER" id="PTHR33116:SF86">
    <property type="entry name" value="REVERSE TRANSCRIPTASE DOMAIN-CONTAINING PROTEIN"/>
    <property type="match status" value="1"/>
</dbReference>